<dbReference type="OrthoDB" id="5348736at2"/>
<keyword evidence="8" id="KW-0547">Nucleotide-binding</keyword>
<dbReference type="GO" id="GO:0000155">
    <property type="term" value="F:phosphorelay sensor kinase activity"/>
    <property type="evidence" value="ECO:0007669"/>
    <property type="project" value="InterPro"/>
</dbReference>
<keyword evidence="6" id="KW-0808">Transferase</keyword>
<dbReference type="InterPro" id="IPR036890">
    <property type="entry name" value="HATPase_C_sf"/>
</dbReference>
<dbReference type="KEGG" id="ahs:AHALO_0015"/>
<evidence type="ECO:0000256" key="5">
    <source>
        <dbReference type="ARBA" id="ARBA00022553"/>
    </source>
</evidence>
<dbReference type="SUPFAM" id="SSF55874">
    <property type="entry name" value="ATPase domain of HSP90 chaperone/DNA topoisomerase II/histidine kinase"/>
    <property type="match status" value="1"/>
</dbReference>
<protein>
    <recommendedName>
        <fullName evidence="3">histidine kinase</fullName>
        <ecNumber evidence="3">2.7.13.3</ecNumber>
    </recommendedName>
</protein>
<dbReference type="AlphaFoldDB" id="A0A2N1J0Y4"/>
<evidence type="ECO:0000256" key="6">
    <source>
        <dbReference type="ARBA" id="ARBA00022679"/>
    </source>
</evidence>
<feature type="coiled-coil region" evidence="14">
    <location>
        <begin position="520"/>
        <end position="554"/>
    </location>
</feature>
<dbReference type="SUPFAM" id="SSF47384">
    <property type="entry name" value="Homodimeric domain of signal transducing histidine kinase"/>
    <property type="match status" value="1"/>
</dbReference>
<dbReference type="InterPro" id="IPR036097">
    <property type="entry name" value="HisK_dim/P_sf"/>
</dbReference>
<feature type="domain" description="Histidine kinase" evidence="16">
    <location>
        <begin position="412"/>
        <end position="634"/>
    </location>
</feature>
<evidence type="ECO:0000256" key="15">
    <source>
        <dbReference type="SAM" id="Phobius"/>
    </source>
</evidence>
<keyword evidence="13 15" id="KW-0472">Membrane</keyword>
<evidence type="ECO:0000256" key="9">
    <source>
        <dbReference type="ARBA" id="ARBA00022777"/>
    </source>
</evidence>
<dbReference type="PRINTS" id="PR00344">
    <property type="entry name" value="BCTRLSENSOR"/>
</dbReference>
<dbReference type="EC" id="2.7.13.3" evidence="3"/>
<comment type="subcellular location">
    <subcellularLocation>
        <location evidence="2">Cell membrane</location>
        <topology evidence="2">Multi-pass membrane protein</topology>
    </subcellularLocation>
</comment>
<keyword evidence="11 15" id="KW-1133">Transmembrane helix</keyword>
<dbReference type="PANTHER" id="PTHR43065">
    <property type="entry name" value="SENSOR HISTIDINE KINASE"/>
    <property type="match status" value="1"/>
</dbReference>
<proteinExistence type="predicted"/>
<dbReference type="GO" id="GO:0005524">
    <property type="term" value="F:ATP binding"/>
    <property type="evidence" value="ECO:0007669"/>
    <property type="project" value="UniProtKB-KW"/>
</dbReference>
<evidence type="ECO:0000256" key="3">
    <source>
        <dbReference type="ARBA" id="ARBA00012438"/>
    </source>
</evidence>
<evidence type="ECO:0000256" key="4">
    <source>
        <dbReference type="ARBA" id="ARBA00022475"/>
    </source>
</evidence>
<evidence type="ECO:0000256" key="2">
    <source>
        <dbReference type="ARBA" id="ARBA00004651"/>
    </source>
</evidence>
<dbReference type="InterPro" id="IPR005467">
    <property type="entry name" value="His_kinase_dom"/>
</dbReference>
<feature type="transmembrane region" description="Helical" evidence="15">
    <location>
        <begin position="346"/>
        <end position="372"/>
    </location>
</feature>
<dbReference type="PANTHER" id="PTHR43065:SF10">
    <property type="entry name" value="PEROXIDE STRESS-ACTIVATED HISTIDINE KINASE MAK3"/>
    <property type="match status" value="1"/>
</dbReference>
<keyword evidence="4" id="KW-1003">Cell membrane</keyword>
<dbReference type="RefSeq" id="WP_101185558.1">
    <property type="nucleotide sequence ID" value="NZ_CP031218.1"/>
</dbReference>
<dbReference type="Pfam" id="PF08269">
    <property type="entry name" value="dCache_2"/>
    <property type="match status" value="1"/>
</dbReference>
<keyword evidence="7 15" id="KW-0812">Transmembrane</keyword>
<dbReference type="Proteomes" id="UP000233248">
    <property type="component" value="Unassembled WGS sequence"/>
</dbReference>
<keyword evidence="9 17" id="KW-0418">Kinase</keyword>
<keyword evidence="18" id="KW-1185">Reference proteome</keyword>
<dbReference type="InterPro" id="IPR003594">
    <property type="entry name" value="HATPase_dom"/>
</dbReference>
<comment type="catalytic activity">
    <reaction evidence="1">
        <text>ATP + protein L-histidine = ADP + protein N-phospho-L-histidine.</text>
        <dbReference type="EC" id="2.7.13.3"/>
    </reaction>
</comment>
<sequence>MFKNNEKNILRIIKYAPLLFIVLLSTLTTYLLILNNQNIYKEDIKKIEHEFILHRQKEIKLEVEKIYDFILYKKNKSEERLKAQLKSRVNEAHAIATNIYKQNRLESKAKILKMIKDALRQIRFNEGRGYYFIHDIQGNNRLYPLDKTQENKNFLNLKDTNGYEFVKTIVKTIKNKTETFDSYYWSKPTNEGDRIHKKISYYKYFAPLNISISTGEYLEDFEADVKEEIKSYIKKLNEKNQRYVFLLDYNNKIIVHKSLNSNIIVTKEQKQKRANLIKTIVNKAKQEDGFLTYNKNCINDTLNEKISYVKRFDTWNWVIGTGFYKSEFTKIIEEKKQEVINRNRSYIINILIISAIITVILLIISFTVSNLIKKRFILYKEKIYEEVNKNRKKDSLLEQQSKMAAMGEMIGNIAHQWRQPLSLISTISSGLKMQKEFGTLNDKDIDESVDAITKATKHLSKTIDDFKNFFKPNKEKQHFTTKGVIEKSLSLISAQFKAKSIEIEKRIEDIEIFGLENELIQVLINILNNARDELVKKEQELKLITIEVKKIEQKVQFVISDNAGGVPQEIINKVFEPYFSTKKEQHGTGIGLYMSKEIISKNMNGDIKVTNYTLKKQNLTYKGAKFIISLPISVK</sequence>
<dbReference type="Gene3D" id="1.10.287.130">
    <property type="match status" value="1"/>
</dbReference>
<gene>
    <name evidence="17" type="ORF">CP960_11065</name>
</gene>
<dbReference type="Pfam" id="PF00512">
    <property type="entry name" value="HisKA"/>
    <property type="match status" value="1"/>
</dbReference>
<organism evidence="17 18">
    <name type="scientific">Malaciobacter halophilus</name>
    <dbReference type="NCBI Taxonomy" id="197482"/>
    <lineage>
        <taxon>Bacteria</taxon>
        <taxon>Pseudomonadati</taxon>
        <taxon>Campylobacterota</taxon>
        <taxon>Epsilonproteobacteria</taxon>
        <taxon>Campylobacterales</taxon>
        <taxon>Arcobacteraceae</taxon>
        <taxon>Malaciobacter</taxon>
    </lineage>
</organism>
<keyword evidence="10" id="KW-0067">ATP-binding</keyword>
<dbReference type="SMART" id="SM01049">
    <property type="entry name" value="Cache_2"/>
    <property type="match status" value="1"/>
</dbReference>
<evidence type="ECO:0000256" key="8">
    <source>
        <dbReference type="ARBA" id="ARBA00022741"/>
    </source>
</evidence>
<feature type="transmembrane region" description="Helical" evidence="15">
    <location>
        <begin position="12"/>
        <end position="33"/>
    </location>
</feature>
<dbReference type="InterPro" id="IPR004358">
    <property type="entry name" value="Sig_transdc_His_kin-like_C"/>
</dbReference>
<reference evidence="17 18" key="1">
    <citation type="submission" date="2017-09" db="EMBL/GenBank/DDBJ databases">
        <title>Genomics of the genus Arcobacter.</title>
        <authorList>
            <person name="Perez-Cataluna A."/>
            <person name="Figueras M.J."/>
            <person name="Salas-Masso N."/>
        </authorList>
    </citation>
    <scope>NUCLEOTIDE SEQUENCE [LARGE SCALE GENOMIC DNA]</scope>
    <source>
        <strain evidence="17 18">DSM 18005</strain>
    </source>
</reference>
<dbReference type="Gene3D" id="3.30.450.20">
    <property type="entry name" value="PAS domain"/>
    <property type="match status" value="2"/>
</dbReference>
<dbReference type="InterPro" id="IPR033480">
    <property type="entry name" value="sCache_2"/>
</dbReference>
<dbReference type="SMART" id="SM00387">
    <property type="entry name" value="HATPase_c"/>
    <property type="match status" value="1"/>
</dbReference>
<evidence type="ECO:0000256" key="11">
    <source>
        <dbReference type="ARBA" id="ARBA00022989"/>
    </source>
</evidence>
<dbReference type="InterPro" id="IPR003661">
    <property type="entry name" value="HisK_dim/P_dom"/>
</dbReference>
<evidence type="ECO:0000256" key="1">
    <source>
        <dbReference type="ARBA" id="ARBA00000085"/>
    </source>
</evidence>
<evidence type="ECO:0000256" key="10">
    <source>
        <dbReference type="ARBA" id="ARBA00022840"/>
    </source>
</evidence>
<dbReference type="Pfam" id="PF02518">
    <property type="entry name" value="HATPase_c"/>
    <property type="match status" value="1"/>
</dbReference>
<keyword evidence="14" id="KW-0175">Coiled coil</keyword>
<dbReference type="InterPro" id="IPR004010">
    <property type="entry name" value="Double_Cache_2"/>
</dbReference>
<evidence type="ECO:0000256" key="14">
    <source>
        <dbReference type="SAM" id="Coils"/>
    </source>
</evidence>
<evidence type="ECO:0000259" key="16">
    <source>
        <dbReference type="PROSITE" id="PS50109"/>
    </source>
</evidence>
<dbReference type="CDD" id="cd00082">
    <property type="entry name" value="HisKA"/>
    <property type="match status" value="1"/>
</dbReference>
<evidence type="ECO:0000256" key="12">
    <source>
        <dbReference type="ARBA" id="ARBA00023012"/>
    </source>
</evidence>
<evidence type="ECO:0000256" key="7">
    <source>
        <dbReference type="ARBA" id="ARBA00022692"/>
    </source>
</evidence>
<dbReference type="PROSITE" id="PS50109">
    <property type="entry name" value="HIS_KIN"/>
    <property type="match status" value="1"/>
</dbReference>
<evidence type="ECO:0000256" key="13">
    <source>
        <dbReference type="ARBA" id="ARBA00023136"/>
    </source>
</evidence>
<dbReference type="EMBL" id="NXIF01000041">
    <property type="protein sequence ID" value="PKI80154.1"/>
    <property type="molecule type" value="Genomic_DNA"/>
</dbReference>
<evidence type="ECO:0000313" key="17">
    <source>
        <dbReference type="EMBL" id="PKI80154.1"/>
    </source>
</evidence>
<dbReference type="SMART" id="SM00388">
    <property type="entry name" value="HisKA"/>
    <property type="match status" value="1"/>
</dbReference>
<accession>A0A2N1J0Y4</accession>
<dbReference type="Gene3D" id="3.30.565.10">
    <property type="entry name" value="Histidine kinase-like ATPase, C-terminal domain"/>
    <property type="match status" value="1"/>
</dbReference>
<comment type="caution">
    <text evidence="17">The sequence shown here is derived from an EMBL/GenBank/DDBJ whole genome shotgun (WGS) entry which is preliminary data.</text>
</comment>
<evidence type="ECO:0000313" key="18">
    <source>
        <dbReference type="Proteomes" id="UP000233248"/>
    </source>
</evidence>
<dbReference type="GO" id="GO:0005886">
    <property type="term" value="C:plasma membrane"/>
    <property type="evidence" value="ECO:0007669"/>
    <property type="project" value="UniProtKB-SubCell"/>
</dbReference>
<name>A0A2N1J0Y4_9BACT</name>
<keyword evidence="12" id="KW-0902">Two-component regulatory system</keyword>
<keyword evidence="5" id="KW-0597">Phosphoprotein</keyword>